<dbReference type="InterPro" id="IPR024987">
    <property type="entry name" value="DUF3889"/>
</dbReference>
<gene>
    <name evidence="2" type="ORF">ACFPYJ_07300</name>
</gene>
<dbReference type="Pfam" id="PF13028">
    <property type="entry name" value="DUF3889"/>
    <property type="match status" value="1"/>
</dbReference>
<name>A0ABW0VSW2_9BACL</name>
<reference evidence="3" key="1">
    <citation type="journal article" date="2019" name="Int. J. Syst. Evol. Microbiol.">
        <title>The Global Catalogue of Microorganisms (GCM) 10K type strain sequencing project: providing services to taxonomists for standard genome sequencing and annotation.</title>
        <authorList>
            <consortium name="The Broad Institute Genomics Platform"/>
            <consortium name="The Broad Institute Genome Sequencing Center for Infectious Disease"/>
            <person name="Wu L."/>
            <person name="Ma J."/>
        </authorList>
    </citation>
    <scope>NUCLEOTIDE SEQUENCE [LARGE SCALE GENOMIC DNA]</scope>
    <source>
        <strain evidence="3">CGMCC 1.3240</strain>
    </source>
</reference>
<keyword evidence="3" id="KW-1185">Reference proteome</keyword>
<feature type="chain" id="PRO_5046085785" evidence="1">
    <location>
        <begin position="29"/>
        <end position="119"/>
    </location>
</feature>
<evidence type="ECO:0000313" key="2">
    <source>
        <dbReference type="EMBL" id="MFC5648936.1"/>
    </source>
</evidence>
<dbReference type="EMBL" id="JBHSOW010000028">
    <property type="protein sequence ID" value="MFC5648936.1"/>
    <property type="molecule type" value="Genomic_DNA"/>
</dbReference>
<dbReference type="Proteomes" id="UP001596047">
    <property type="component" value="Unassembled WGS sequence"/>
</dbReference>
<keyword evidence="1" id="KW-0732">Signal</keyword>
<dbReference type="RefSeq" id="WP_379187427.1">
    <property type="nucleotide sequence ID" value="NZ_JBHSOW010000028.1"/>
</dbReference>
<organism evidence="2 3">
    <name type="scientific">Paenibacillus solisilvae</name>
    <dbReference type="NCBI Taxonomy" id="2486751"/>
    <lineage>
        <taxon>Bacteria</taxon>
        <taxon>Bacillati</taxon>
        <taxon>Bacillota</taxon>
        <taxon>Bacilli</taxon>
        <taxon>Bacillales</taxon>
        <taxon>Paenibacillaceae</taxon>
        <taxon>Paenibacillus</taxon>
    </lineage>
</organism>
<sequence length="119" mass="13634">MMKSTLKPVVTMLLLVGLLIGFIPQAAAAEPDYAKWGRLAMKETVKRYNANIVDYKHVGRSEGANEIASETFRLLLDKGSHKFEVTVRIWFERKSERVVRIQFTEDGEVHGRARQYPLI</sequence>
<dbReference type="Gene3D" id="3.10.450.390">
    <property type="entry name" value="Protein of unknown function DUF3889"/>
    <property type="match status" value="1"/>
</dbReference>
<comment type="caution">
    <text evidence="2">The sequence shown here is derived from an EMBL/GenBank/DDBJ whole genome shotgun (WGS) entry which is preliminary data.</text>
</comment>
<evidence type="ECO:0000256" key="1">
    <source>
        <dbReference type="SAM" id="SignalP"/>
    </source>
</evidence>
<accession>A0ABW0VSW2</accession>
<feature type="signal peptide" evidence="1">
    <location>
        <begin position="1"/>
        <end position="28"/>
    </location>
</feature>
<proteinExistence type="predicted"/>
<evidence type="ECO:0000313" key="3">
    <source>
        <dbReference type="Proteomes" id="UP001596047"/>
    </source>
</evidence>
<protein>
    <submittedName>
        <fullName evidence="2">DUF3889 domain-containing protein</fullName>
    </submittedName>
</protein>